<dbReference type="InterPro" id="IPR045063">
    <property type="entry name" value="Dynamin_N"/>
</dbReference>
<evidence type="ECO:0000256" key="7">
    <source>
        <dbReference type="ARBA" id="ARBA00023134"/>
    </source>
</evidence>
<dbReference type="InterPro" id="IPR027417">
    <property type="entry name" value="P-loop_NTPase"/>
</dbReference>
<comment type="similarity">
    <text evidence="8">Belongs to the TRAFAC class dynamin-like GTPase superfamily. Dynamin/Fzo/YdjA family.</text>
</comment>
<dbReference type="SUPFAM" id="SSF55920">
    <property type="entry name" value="Creatinase/aminopeptidase"/>
    <property type="match status" value="1"/>
</dbReference>
<evidence type="ECO:0000256" key="2">
    <source>
        <dbReference type="ARBA" id="ARBA00022670"/>
    </source>
</evidence>
<dbReference type="InterPro" id="IPR001401">
    <property type="entry name" value="Dynamin_GTPase"/>
</dbReference>
<dbReference type="InterPro" id="IPR002468">
    <property type="entry name" value="Pept_M24A_MAP2"/>
</dbReference>
<protein>
    <recommendedName>
        <fullName evidence="9">Dynamin-type G domain-containing protein</fullName>
    </recommendedName>
</protein>
<evidence type="ECO:0000256" key="4">
    <source>
        <dbReference type="ARBA" id="ARBA00022741"/>
    </source>
</evidence>
<evidence type="ECO:0000256" key="8">
    <source>
        <dbReference type="RuleBase" id="RU003932"/>
    </source>
</evidence>
<dbReference type="PANTHER" id="PTHR45777:SF2">
    <property type="entry name" value="METHIONINE AMINOPEPTIDASE 2"/>
    <property type="match status" value="1"/>
</dbReference>
<evidence type="ECO:0000256" key="6">
    <source>
        <dbReference type="ARBA" id="ARBA00023117"/>
    </source>
</evidence>
<proteinExistence type="inferred from homology"/>
<dbReference type="InterPro" id="IPR022812">
    <property type="entry name" value="Dynamin"/>
</dbReference>
<dbReference type="Gene3D" id="3.90.230.10">
    <property type="entry name" value="Creatinase/methionine aminopeptidase superfamily"/>
    <property type="match status" value="1"/>
</dbReference>
<dbReference type="GO" id="GO:0070006">
    <property type="term" value="F:metalloaminopeptidase activity"/>
    <property type="evidence" value="ECO:0007669"/>
    <property type="project" value="InterPro"/>
</dbReference>
<feature type="non-terminal residue" evidence="10">
    <location>
        <position position="1"/>
    </location>
</feature>
<dbReference type="NCBIfam" id="TIGR00501">
    <property type="entry name" value="met_pdase_II"/>
    <property type="match status" value="1"/>
</dbReference>
<name>A0AA36CNU3_9BILA</name>
<dbReference type="GO" id="GO:0005525">
    <property type="term" value="F:GTP binding"/>
    <property type="evidence" value="ECO:0007669"/>
    <property type="project" value="UniProtKB-KW"/>
</dbReference>
<dbReference type="EMBL" id="CATQJA010002574">
    <property type="protein sequence ID" value="CAJ0571623.1"/>
    <property type="molecule type" value="Genomic_DNA"/>
</dbReference>
<dbReference type="InterPro" id="IPR000375">
    <property type="entry name" value="Dynamin_stalk"/>
</dbReference>
<evidence type="ECO:0000313" key="11">
    <source>
        <dbReference type="Proteomes" id="UP001177023"/>
    </source>
</evidence>
<dbReference type="InterPro" id="IPR000994">
    <property type="entry name" value="Pept_M24"/>
</dbReference>
<dbReference type="GO" id="GO:0046872">
    <property type="term" value="F:metal ion binding"/>
    <property type="evidence" value="ECO:0007669"/>
    <property type="project" value="UniProtKB-KW"/>
</dbReference>
<sequence>MADKMETEIDVKKVTRAAVDDVEFEEFPVLDWPGKGGPQIVVVGAQSSGKSSVIAAIVGRDFLPRGTGIVTRRPLHLQLCHVPLDDAASRQGQLGDWARFDHTGDRTFEDFELVRKEIEEETDRLTGSNTEILATPISLRIYSHRVVNMRLVDLPGMTKVPVGGQPTNIEERIRALILPYITNSNSIILAVIPANQDFVSSEALKMAREVDSEGERTLVVLTKLDLMDHGTNALDVLTRQLVHVKLGIIGVVNRSQADIEAQKPLEDVLRDEESLLAREYPTLASRQGTRYLSQTIVGLVGSTSRQTLIPPNIAEEEKAYCLQLYKRLVSTTVFHEHFFSLPTIVLSNPPFHLTPMDLGMIGNQLKFGHYGKDRLMADLRAMTTTCVTYNPGALMTEAAKQLDSFVQEHWEHIASKKAPRIFAQMDWRQIRDVGKKVRFTQSCAKKHGPGQLHLVAHFPEEHTSLEMALTDNGVIFNYCTCEVEANWEAKVAPMKPIHEQITTGKYPLGEEVEYYIPGKDERKASDRISNEEKKAMDASLEEMWQDYRRAAEAHRQVRKYVKSWVKPGMRMIDICSHLEATSRRLIGEMGLEAGLAFPTGCSLNECAAYYTPNAGDETVLQYGDICKIDYGIHVRGRLIDSAFTLHFDPKFDPLANAVKEATNAGIREAGIDVRLCDIGEVIEEVMTSHEVELDGRTYTVKPIRNLNGHSIGQYRIHAGKSVPIVKGGEEQTKMEENEVYAIETFGSTGKGYVNRAGAGKMECSHYMKNFDSAKQKMPLRAIELLDTIDNHFGHLQFCRRWLDRVGEVQYGTALKALCDKGIVDAYPPLCDVKGSYTAQWEHTILMRPTCKEVVSRGEDY</sequence>
<dbReference type="HAMAP" id="MF_03175">
    <property type="entry name" value="MetAP_2_euk"/>
    <property type="match status" value="1"/>
</dbReference>
<dbReference type="CDD" id="cd08771">
    <property type="entry name" value="DLP_1"/>
    <property type="match status" value="1"/>
</dbReference>
<dbReference type="InterPro" id="IPR019762">
    <property type="entry name" value="Dynamin_GTPase_CS"/>
</dbReference>
<dbReference type="InterPro" id="IPR036390">
    <property type="entry name" value="WH_DNA-bd_sf"/>
</dbReference>
<dbReference type="InterPro" id="IPR036005">
    <property type="entry name" value="Creatinase/aminopeptidase-like"/>
</dbReference>
<evidence type="ECO:0000313" key="10">
    <source>
        <dbReference type="EMBL" id="CAJ0571623.1"/>
    </source>
</evidence>
<dbReference type="InterPro" id="IPR050247">
    <property type="entry name" value="Met_Aminopeptidase_Type2"/>
</dbReference>
<dbReference type="Gene3D" id="3.40.50.300">
    <property type="entry name" value="P-loop containing nucleotide triphosphate hydrolases"/>
    <property type="match status" value="1"/>
</dbReference>
<reference evidence="10" key="1">
    <citation type="submission" date="2023-06" db="EMBL/GenBank/DDBJ databases">
        <authorList>
            <person name="Delattre M."/>
        </authorList>
    </citation>
    <scope>NUCLEOTIDE SEQUENCE</scope>
    <source>
        <strain evidence="10">AF72</strain>
    </source>
</reference>
<keyword evidence="4 8" id="KW-0547">Nucleotide-binding</keyword>
<comment type="caution">
    <text evidence="10">The sequence shown here is derived from an EMBL/GenBank/DDBJ whole genome shotgun (WGS) entry which is preliminary data.</text>
</comment>
<dbReference type="GO" id="GO:0003924">
    <property type="term" value="F:GTPase activity"/>
    <property type="evidence" value="ECO:0007669"/>
    <property type="project" value="InterPro"/>
</dbReference>
<dbReference type="Pfam" id="PF01031">
    <property type="entry name" value="Dynamin_M"/>
    <property type="match status" value="1"/>
</dbReference>
<keyword evidence="2" id="KW-0645">Protease</keyword>
<dbReference type="SMART" id="SM00297">
    <property type="entry name" value="BROMO"/>
    <property type="match status" value="1"/>
</dbReference>
<keyword evidence="3" id="KW-0479">Metal-binding</keyword>
<evidence type="ECO:0000256" key="3">
    <source>
        <dbReference type="ARBA" id="ARBA00022723"/>
    </source>
</evidence>
<dbReference type="SUPFAM" id="SSF52540">
    <property type="entry name" value="P-loop containing nucleoside triphosphate hydrolases"/>
    <property type="match status" value="1"/>
</dbReference>
<dbReference type="Gene3D" id="1.20.920.10">
    <property type="entry name" value="Bromodomain-like"/>
    <property type="match status" value="1"/>
</dbReference>
<accession>A0AA36CNU3</accession>
<dbReference type="SMART" id="SM00053">
    <property type="entry name" value="DYNc"/>
    <property type="match status" value="1"/>
</dbReference>
<dbReference type="Pfam" id="PF00557">
    <property type="entry name" value="Peptidase_M24"/>
    <property type="match status" value="1"/>
</dbReference>
<evidence type="ECO:0000259" key="9">
    <source>
        <dbReference type="PROSITE" id="PS51718"/>
    </source>
</evidence>
<dbReference type="SUPFAM" id="SSF47370">
    <property type="entry name" value="Bromodomain"/>
    <property type="match status" value="1"/>
</dbReference>
<dbReference type="PROSITE" id="PS00410">
    <property type="entry name" value="G_DYNAMIN_1"/>
    <property type="match status" value="1"/>
</dbReference>
<dbReference type="SUPFAM" id="SSF46785">
    <property type="entry name" value="Winged helix' DNA-binding domain"/>
    <property type="match status" value="1"/>
</dbReference>
<dbReference type="InterPro" id="IPR036388">
    <property type="entry name" value="WH-like_DNA-bd_sf"/>
</dbReference>
<gene>
    <name evidence="10" type="ORF">MSPICULIGERA_LOCUS10025</name>
</gene>
<keyword evidence="5" id="KW-0378">Hydrolase</keyword>
<dbReference type="PROSITE" id="PS51718">
    <property type="entry name" value="G_DYNAMIN_2"/>
    <property type="match status" value="1"/>
</dbReference>
<evidence type="ECO:0000256" key="5">
    <source>
        <dbReference type="ARBA" id="ARBA00022801"/>
    </source>
</evidence>
<dbReference type="CDD" id="cd01088">
    <property type="entry name" value="MetAP2"/>
    <property type="match status" value="1"/>
</dbReference>
<dbReference type="InterPro" id="IPR036427">
    <property type="entry name" value="Bromodomain-like_sf"/>
</dbReference>
<organism evidence="10 11">
    <name type="scientific">Mesorhabditis spiculigera</name>
    <dbReference type="NCBI Taxonomy" id="96644"/>
    <lineage>
        <taxon>Eukaryota</taxon>
        <taxon>Metazoa</taxon>
        <taxon>Ecdysozoa</taxon>
        <taxon>Nematoda</taxon>
        <taxon>Chromadorea</taxon>
        <taxon>Rhabditida</taxon>
        <taxon>Rhabditina</taxon>
        <taxon>Rhabditomorpha</taxon>
        <taxon>Rhabditoidea</taxon>
        <taxon>Rhabditidae</taxon>
        <taxon>Mesorhabditinae</taxon>
        <taxon>Mesorhabditis</taxon>
    </lineage>
</organism>
<dbReference type="Pfam" id="PF00350">
    <property type="entry name" value="Dynamin_N"/>
    <property type="match status" value="1"/>
</dbReference>
<dbReference type="AlphaFoldDB" id="A0AA36CNU3"/>
<keyword evidence="11" id="KW-1185">Reference proteome</keyword>
<dbReference type="Gene3D" id="1.10.10.10">
    <property type="entry name" value="Winged helix-like DNA-binding domain superfamily/Winged helix DNA-binding domain"/>
    <property type="match status" value="1"/>
</dbReference>
<feature type="domain" description="Dynamin-type G" evidence="9">
    <location>
        <begin position="34"/>
        <end position="310"/>
    </location>
</feature>
<dbReference type="GO" id="GO:0006508">
    <property type="term" value="P:proteolysis"/>
    <property type="evidence" value="ECO:0007669"/>
    <property type="project" value="UniProtKB-KW"/>
</dbReference>
<keyword evidence="1" id="KW-0031">Aminopeptidase</keyword>
<keyword evidence="7 8" id="KW-0342">GTP-binding</keyword>
<dbReference type="InterPro" id="IPR001487">
    <property type="entry name" value="Bromodomain"/>
</dbReference>
<dbReference type="Proteomes" id="UP001177023">
    <property type="component" value="Unassembled WGS sequence"/>
</dbReference>
<dbReference type="PRINTS" id="PR00195">
    <property type="entry name" value="DYNAMIN"/>
</dbReference>
<dbReference type="GO" id="GO:0005737">
    <property type="term" value="C:cytoplasm"/>
    <property type="evidence" value="ECO:0007669"/>
    <property type="project" value="TreeGrafter"/>
</dbReference>
<evidence type="ECO:0000256" key="1">
    <source>
        <dbReference type="ARBA" id="ARBA00022438"/>
    </source>
</evidence>
<keyword evidence="6" id="KW-0103">Bromodomain</keyword>
<dbReference type="PANTHER" id="PTHR45777">
    <property type="entry name" value="METHIONINE AMINOPEPTIDASE 2"/>
    <property type="match status" value="1"/>
</dbReference>
<dbReference type="InterPro" id="IPR030381">
    <property type="entry name" value="G_DYNAMIN_dom"/>
</dbReference>